<dbReference type="Proteomes" id="UP001492380">
    <property type="component" value="Unassembled WGS sequence"/>
</dbReference>
<feature type="transmembrane region" description="Helical" evidence="2">
    <location>
        <begin position="39"/>
        <end position="61"/>
    </location>
</feature>
<evidence type="ECO:0000256" key="2">
    <source>
        <dbReference type="SAM" id="Phobius"/>
    </source>
</evidence>
<protein>
    <submittedName>
        <fullName evidence="3">Uncharacterized protein</fullName>
    </submittedName>
</protein>
<feature type="region of interest" description="Disordered" evidence="1">
    <location>
        <begin position="74"/>
        <end position="130"/>
    </location>
</feature>
<keyword evidence="2" id="KW-0472">Membrane</keyword>
<dbReference type="EMBL" id="JBBWRZ010000004">
    <property type="protein sequence ID" value="KAK8237841.1"/>
    <property type="molecule type" value="Genomic_DNA"/>
</dbReference>
<keyword evidence="4" id="KW-1185">Reference proteome</keyword>
<feature type="compositionally biased region" description="Polar residues" evidence="1">
    <location>
        <begin position="19"/>
        <end position="28"/>
    </location>
</feature>
<feature type="compositionally biased region" description="Polar residues" evidence="1">
    <location>
        <begin position="355"/>
        <end position="371"/>
    </location>
</feature>
<feature type="compositionally biased region" description="Basic residues" evidence="1">
    <location>
        <begin position="74"/>
        <end position="96"/>
    </location>
</feature>
<evidence type="ECO:0000313" key="4">
    <source>
        <dbReference type="Proteomes" id="UP001492380"/>
    </source>
</evidence>
<gene>
    <name evidence="3" type="ORF">HDK90DRAFT_205755</name>
</gene>
<feature type="compositionally biased region" description="Polar residues" evidence="1">
    <location>
        <begin position="304"/>
        <end position="313"/>
    </location>
</feature>
<sequence length="454" mass="50898">MWLPIDTRRRSVILPRQEPPQNSQNDQTNNDKDKSGTDWRALIVAGVVIFLFLAIALGIYLRLRVLRKNTVPTSKHKGGNFLKRKLQQWNPRKSKGKYQVQIQNEDTEYRRGPESSLHSREMSGTTTETPAEVEATADINRNTSIRSIMTLPAYSAAVRENERILGREGDRAGIDVVVEHPENADEEESRREDEMESLYQIRVARRAEQADREDRRRIRREARERGDFETIARLRRETRERQENGGLLSASLIAEHQAATAQRERRVSSVQYAEVGVARHDGSRIRANSAESDNRPLLDGASSFGASQPSSGRITHHRDISSTSVLSNSTAASLDIWPTADTMRSDSLAPGPNESVETITLSRTRSPSGSRLTLAPTSEVDLGSARIPAPEEAPRYEEAGWEEPPPYTSPVEPRVPQLPPVERLPSIHVTATTPVDERSSQRISGITERTEPEN</sequence>
<feature type="region of interest" description="Disordered" evidence="1">
    <location>
        <begin position="13"/>
        <end position="34"/>
    </location>
</feature>
<keyword evidence="2" id="KW-1133">Transmembrane helix</keyword>
<evidence type="ECO:0000256" key="1">
    <source>
        <dbReference type="SAM" id="MobiDB-lite"/>
    </source>
</evidence>
<organism evidence="3 4">
    <name type="scientific">Phyllosticta capitalensis</name>
    <dbReference type="NCBI Taxonomy" id="121624"/>
    <lineage>
        <taxon>Eukaryota</taxon>
        <taxon>Fungi</taxon>
        <taxon>Dikarya</taxon>
        <taxon>Ascomycota</taxon>
        <taxon>Pezizomycotina</taxon>
        <taxon>Dothideomycetes</taxon>
        <taxon>Dothideomycetes incertae sedis</taxon>
        <taxon>Botryosphaeriales</taxon>
        <taxon>Phyllostictaceae</taxon>
        <taxon>Phyllosticta</taxon>
    </lineage>
</organism>
<accession>A0ABR1YS75</accession>
<comment type="caution">
    <text evidence="3">The sequence shown here is derived from an EMBL/GenBank/DDBJ whole genome shotgun (WGS) entry which is preliminary data.</text>
</comment>
<proteinExistence type="predicted"/>
<feature type="compositionally biased region" description="Basic and acidic residues" evidence="1">
    <location>
        <begin position="107"/>
        <end position="121"/>
    </location>
</feature>
<evidence type="ECO:0000313" key="3">
    <source>
        <dbReference type="EMBL" id="KAK8237841.1"/>
    </source>
</evidence>
<feature type="region of interest" description="Disordered" evidence="1">
    <location>
        <begin position="283"/>
        <end position="328"/>
    </location>
</feature>
<feature type="region of interest" description="Disordered" evidence="1">
    <location>
        <begin position="342"/>
        <end position="454"/>
    </location>
</feature>
<keyword evidence="2" id="KW-0812">Transmembrane</keyword>
<name>A0ABR1YS75_9PEZI</name>
<reference evidence="3 4" key="1">
    <citation type="submission" date="2024-04" db="EMBL/GenBank/DDBJ databases">
        <title>Phyllosticta paracitricarpa is synonymous to the EU quarantine fungus P. citricarpa based on phylogenomic analyses.</title>
        <authorList>
            <consortium name="Lawrence Berkeley National Laboratory"/>
            <person name="Van Ingen-Buijs V.A."/>
            <person name="Van Westerhoven A.C."/>
            <person name="Haridas S."/>
            <person name="Skiadas P."/>
            <person name="Martin F."/>
            <person name="Groenewald J.Z."/>
            <person name="Crous P.W."/>
            <person name="Seidl M.F."/>
        </authorList>
    </citation>
    <scope>NUCLEOTIDE SEQUENCE [LARGE SCALE GENOMIC DNA]</scope>
    <source>
        <strain evidence="3 4">CBS 123374</strain>
    </source>
</reference>